<dbReference type="InterPro" id="IPR007863">
    <property type="entry name" value="Peptidase_M16_C"/>
</dbReference>
<comment type="cofactor">
    <cofactor evidence="1">
        <name>Zn(2+)</name>
        <dbReference type="ChEBI" id="CHEBI:29105"/>
    </cofactor>
</comment>
<dbReference type="Pfam" id="PF00675">
    <property type="entry name" value="Peptidase_M16"/>
    <property type="match status" value="1"/>
</dbReference>
<accession>A0ABM7PL17</accession>
<dbReference type="EMBL" id="AP024488">
    <property type="protein sequence ID" value="BCS97967.1"/>
    <property type="molecule type" value="Genomic_DNA"/>
</dbReference>
<comment type="similarity">
    <text evidence="2 3">Belongs to the peptidase M16 family.</text>
</comment>
<evidence type="ECO:0000256" key="1">
    <source>
        <dbReference type="ARBA" id="ARBA00001947"/>
    </source>
</evidence>
<evidence type="ECO:0000313" key="6">
    <source>
        <dbReference type="EMBL" id="BCS97967.1"/>
    </source>
</evidence>
<dbReference type="SUPFAM" id="SSF63411">
    <property type="entry name" value="LuxS/MPP-like metallohydrolase"/>
    <property type="match status" value="2"/>
</dbReference>
<gene>
    <name evidence="6" type="ORF">DSLASN_35990</name>
</gene>
<dbReference type="InterPro" id="IPR001431">
    <property type="entry name" value="Pept_M16_Zn_BS"/>
</dbReference>
<dbReference type="PROSITE" id="PS00143">
    <property type="entry name" value="INSULINASE"/>
    <property type="match status" value="1"/>
</dbReference>
<proteinExistence type="inferred from homology"/>
<evidence type="ECO:0000313" key="7">
    <source>
        <dbReference type="Proteomes" id="UP001320148"/>
    </source>
</evidence>
<evidence type="ECO:0000259" key="5">
    <source>
        <dbReference type="Pfam" id="PF05193"/>
    </source>
</evidence>
<name>A0ABM7PL17_9BACT</name>
<sequence>MTVADDEMTAHVVAEVVEGAMTGAVDKTTLKNGVRIVSRRIDHVRSVSMGVWVDAGARDEAVMEGGLSHFIEHMLFKGTEKRSSYDIAKAFDAIGGQTNAFTSMENTCYHARVMDEHLGTMADLLSDIFLNSTFSEDEVENERPVILSEIGMVEDNPEDYIHTLLEERFWGDHALGRSILGTREQIQGYGRDDLVRFFSHLYQPDRILISCAGHVDHDEILSLLAPAFEGIKARDGFPKRDVPTPSSGVKVLSRDIEQTHVSLAWPGLPVTHEMRFASSLMNTILGGNMSSRLFQEIREKRGLAYNVYSFTASYVDTGMVGLYAGVTPDKVEECLEVTKAELERLCEHGVDEETLAEAKAFTKGNILLASESVDSQMARLASSEFHFGRQIPMDEVVAQIEAVTTEEVRKVAEMAFTQKPAVGVLGLDPSEEKIRNVFGI</sequence>
<dbReference type="InterPro" id="IPR011765">
    <property type="entry name" value="Pept_M16_N"/>
</dbReference>
<evidence type="ECO:0000256" key="3">
    <source>
        <dbReference type="RuleBase" id="RU004447"/>
    </source>
</evidence>
<feature type="domain" description="Peptidase M16 C-terminal" evidence="5">
    <location>
        <begin position="191"/>
        <end position="360"/>
    </location>
</feature>
<dbReference type="InterPro" id="IPR011249">
    <property type="entry name" value="Metalloenz_LuxS/M16"/>
</dbReference>
<dbReference type="Gene3D" id="3.30.830.10">
    <property type="entry name" value="Metalloenzyme, LuxS/M16 peptidase-like"/>
    <property type="match status" value="2"/>
</dbReference>
<dbReference type="PANTHER" id="PTHR11851">
    <property type="entry name" value="METALLOPROTEASE"/>
    <property type="match status" value="1"/>
</dbReference>
<dbReference type="Pfam" id="PF05193">
    <property type="entry name" value="Peptidase_M16_C"/>
    <property type="match status" value="1"/>
</dbReference>
<dbReference type="PANTHER" id="PTHR11851:SF49">
    <property type="entry name" value="MITOCHONDRIAL-PROCESSING PEPTIDASE SUBUNIT ALPHA"/>
    <property type="match status" value="1"/>
</dbReference>
<evidence type="ECO:0000259" key="4">
    <source>
        <dbReference type="Pfam" id="PF00675"/>
    </source>
</evidence>
<reference evidence="6 7" key="1">
    <citation type="submission" date="2021-02" db="EMBL/GenBank/DDBJ databases">
        <title>Complete genome of Desulfoluna sp. strain ASN36.</title>
        <authorList>
            <person name="Takahashi A."/>
            <person name="Kojima H."/>
            <person name="Fukui M."/>
        </authorList>
    </citation>
    <scope>NUCLEOTIDE SEQUENCE [LARGE SCALE GENOMIC DNA]</scope>
    <source>
        <strain evidence="6 7">ASN36</strain>
    </source>
</reference>
<evidence type="ECO:0000256" key="2">
    <source>
        <dbReference type="ARBA" id="ARBA00007261"/>
    </source>
</evidence>
<feature type="domain" description="Peptidase M16 N-terminal" evidence="4">
    <location>
        <begin position="36"/>
        <end position="182"/>
    </location>
</feature>
<organism evidence="6 7">
    <name type="scientific">Desulfoluna limicola</name>
    <dbReference type="NCBI Taxonomy" id="2810562"/>
    <lineage>
        <taxon>Bacteria</taxon>
        <taxon>Pseudomonadati</taxon>
        <taxon>Thermodesulfobacteriota</taxon>
        <taxon>Desulfobacteria</taxon>
        <taxon>Desulfobacterales</taxon>
        <taxon>Desulfolunaceae</taxon>
        <taxon>Desulfoluna</taxon>
    </lineage>
</organism>
<dbReference type="InterPro" id="IPR050361">
    <property type="entry name" value="MPP/UQCRC_Complex"/>
</dbReference>
<protein>
    <submittedName>
        <fullName evidence="6">Peptidase M16</fullName>
    </submittedName>
</protein>
<dbReference type="Proteomes" id="UP001320148">
    <property type="component" value="Chromosome"/>
</dbReference>
<keyword evidence="7" id="KW-1185">Reference proteome</keyword>